<accession>A0A2W5PRW8</accession>
<evidence type="ECO:0000313" key="2">
    <source>
        <dbReference type="EMBL" id="PZQ45243.1"/>
    </source>
</evidence>
<comment type="caution">
    <text evidence="2">The sequence shown here is derived from an EMBL/GenBank/DDBJ whole genome shotgun (WGS) entry which is preliminary data.</text>
</comment>
<protein>
    <submittedName>
        <fullName evidence="2">P22 coat-protein 5 family protein</fullName>
    </submittedName>
</protein>
<dbReference type="EMBL" id="QFQB01000057">
    <property type="protein sequence ID" value="PZQ45243.1"/>
    <property type="molecule type" value="Genomic_DNA"/>
</dbReference>
<proteinExistence type="predicted"/>
<dbReference type="AlphaFoldDB" id="A0A2W5PRW8"/>
<gene>
    <name evidence="2" type="ORF">DI551_08010</name>
</gene>
<evidence type="ECO:0000313" key="3">
    <source>
        <dbReference type="Proteomes" id="UP000249417"/>
    </source>
</evidence>
<sequence length="383" mass="40172">MANTLTNLIPDVYEAMDVVSREMVGMIPSVTLMPSAERAAMGEQVRSPVAPAASATDITPGVTPPNDGDQNIGNVPITITKARRVPIRWNGEEQKGVNNGPGYQKIKIDQISQAIRTLTNEMEVDLATQHTKFSRAYGTAGTTPFASDLSDPAQVRKILSDNGAPLSDLQMVLDTAAGARVRTLGNLTKANEAGTTALREQGILLDIHNFKLRESAAIPIVTKGTGASATTNNAGYAVGATVITLASAGTGNVLAGDIIAFAGDNNKYVVASGDSDVSNGGTITLAAPGLRQAIPAAATNITLVATATRNLAFARTAIGMVTRAPALPEEGDMAADRQIITDPLSGISFELSMYKQYRQVQYELAVAWGQQVFKPEHTAILLG</sequence>
<dbReference type="Proteomes" id="UP000249417">
    <property type="component" value="Unassembled WGS sequence"/>
</dbReference>
<feature type="region of interest" description="Disordered" evidence="1">
    <location>
        <begin position="52"/>
        <end position="74"/>
    </location>
</feature>
<evidence type="ECO:0000256" key="1">
    <source>
        <dbReference type="SAM" id="MobiDB-lite"/>
    </source>
</evidence>
<reference evidence="2 3" key="1">
    <citation type="submission" date="2017-08" db="EMBL/GenBank/DDBJ databases">
        <title>Infants hospitalized years apart are colonized by the same room-sourced microbial strains.</title>
        <authorList>
            <person name="Brooks B."/>
            <person name="Olm M.R."/>
            <person name="Firek B.A."/>
            <person name="Baker R."/>
            <person name="Thomas B.C."/>
            <person name="Morowitz M.J."/>
            <person name="Banfield J.F."/>
        </authorList>
    </citation>
    <scope>NUCLEOTIDE SEQUENCE [LARGE SCALE GENOMIC DNA]</scope>
    <source>
        <strain evidence="2">S2_005_002_R2_29</strain>
    </source>
</reference>
<name>A0A2W5PRW8_9BACT</name>
<organism evidence="2 3">
    <name type="scientific">Micavibrio aeruginosavorus</name>
    <dbReference type="NCBI Taxonomy" id="349221"/>
    <lineage>
        <taxon>Bacteria</taxon>
        <taxon>Pseudomonadati</taxon>
        <taxon>Bdellovibrionota</taxon>
        <taxon>Bdellovibrionia</taxon>
        <taxon>Bdellovibrionales</taxon>
        <taxon>Pseudobdellovibrionaceae</taxon>
        <taxon>Micavibrio</taxon>
    </lineage>
</organism>